<dbReference type="Gene3D" id="1.10.530.10">
    <property type="match status" value="1"/>
</dbReference>
<dbReference type="Gene3D" id="6.10.250.3150">
    <property type="match status" value="1"/>
</dbReference>
<evidence type="ECO:0008006" key="4">
    <source>
        <dbReference type="Google" id="ProtNLM"/>
    </source>
</evidence>
<keyword evidence="1" id="KW-0175">Coiled coil</keyword>
<evidence type="ECO:0000313" key="3">
    <source>
        <dbReference type="Proteomes" id="UP000178873"/>
    </source>
</evidence>
<gene>
    <name evidence="2" type="ORF">A2664_00435</name>
</gene>
<dbReference type="Proteomes" id="UP000178873">
    <property type="component" value="Unassembled WGS sequence"/>
</dbReference>
<accession>A0A1G2M454</accession>
<evidence type="ECO:0000256" key="1">
    <source>
        <dbReference type="SAM" id="Coils"/>
    </source>
</evidence>
<proteinExistence type="predicted"/>
<name>A0A1G2M454_9BACT</name>
<evidence type="ECO:0000313" key="2">
    <source>
        <dbReference type="EMBL" id="OHA18680.1"/>
    </source>
</evidence>
<feature type="coiled-coil region" evidence="1">
    <location>
        <begin position="41"/>
        <end position="131"/>
    </location>
</feature>
<dbReference type="SUPFAM" id="SSF53955">
    <property type="entry name" value="Lysozyme-like"/>
    <property type="match status" value="1"/>
</dbReference>
<dbReference type="InterPro" id="IPR023346">
    <property type="entry name" value="Lysozyme-like_dom_sf"/>
</dbReference>
<dbReference type="STRING" id="1802301.A2664_00435"/>
<comment type="caution">
    <text evidence="2">The sequence shown here is derived from an EMBL/GenBank/DDBJ whole genome shotgun (WGS) entry which is preliminary data.</text>
</comment>
<dbReference type="EMBL" id="MHRF01000003">
    <property type="protein sequence ID" value="OHA18680.1"/>
    <property type="molecule type" value="Genomic_DNA"/>
</dbReference>
<protein>
    <recommendedName>
        <fullName evidence="4">Transglycosylase SLT domain-containing protein</fullName>
    </recommendedName>
</protein>
<sequence length="446" mass="49350">MRLIRAHAGFLSVQLCLLGTLLLGGLLLIPSTQDALAQVTSDAVTARRAELQRQLDAIEKEIEDQKGILSVKQRETVSLERDIAIIDANIQKSQLSIRALNIAIEQIKNDIAEKERMIGSLSDKLDREKQSLSQIIRRTNEIDSFSFAEMILSGEDISGFFEDLDNFDAVKASLRNSYSAVVESRGATQEEKEDLEDKQSEEVALLAAQKLEQQKLKDQEAQKQKILKESKGVEALYQKIISGKEKDAAAIRTELFSLRGSAAIPFERAYEYAVKVSEKTGVRAALILGIIAEESNLGENVGTGSWKVDMKNPRDTVPFLDITKRLGLDPDKMPVSKKPWYGYGGAMGPAQFIPSTWILYEDRIGDATGHKPPNPWDPQDAFMATGLLMADNGATKKTFAAERLAALRYLAGWANATKSAYAFYGDDVMELAAKYQGLIDILERSN</sequence>
<organism evidence="2 3">
    <name type="scientific">Candidatus Taylorbacteria bacterium RIFCSPHIGHO2_01_FULL_46_22b</name>
    <dbReference type="NCBI Taxonomy" id="1802301"/>
    <lineage>
        <taxon>Bacteria</taxon>
        <taxon>Candidatus Tayloriibacteriota</taxon>
    </lineage>
</organism>
<reference evidence="2 3" key="1">
    <citation type="journal article" date="2016" name="Nat. Commun.">
        <title>Thousands of microbial genomes shed light on interconnected biogeochemical processes in an aquifer system.</title>
        <authorList>
            <person name="Anantharaman K."/>
            <person name="Brown C.T."/>
            <person name="Hug L.A."/>
            <person name="Sharon I."/>
            <person name="Castelle C.J."/>
            <person name="Probst A.J."/>
            <person name="Thomas B.C."/>
            <person name="Singh A."/>
            <person name="Wilkins M.J."/>
            <person name="Karaoz U."/>
            <person name="Brodie E.L."/>
            <person name="Williams K.H."/>
            <person name="Hubbard S.S."/>
            <person name="Banfield J.F."/>
        </authorList>
    </citation>
    <scope>NUCLEOTIDE SEQUENCE [LARGE SCALE GENOMIC DNA]</scope>
</reference>
<dbReference type="AlphaFoldDB" id="A0A1G2M454"/>